<dbReference type="GO" id="GO:0003723">
    <property type="term" value="F:RNA binding"/>
    <property type="evidence" value="ECO:0007669"/>
    <property type="project" value="UniProtKB-UniRule"/>
</dbReference>
<dbReference type="PANTHER" id="PTHR10352">
    <property type="entry name" value="EUKARYOTIC TRANSLATION INITIATION FACTOR 3 SUBUNIT G"/>
    <property type="match status" value="1"/>
</dbReference>
<dbReference type="SMART" id="SM00360">
    <property type="entry name" value="RRM"/>
    <property type="match status" value="1"/>
</dbReference>
<dbReference type="AlphaFoldDB" id="A0A1C7MRX8"/>
<feature type="compositionally biased region" description="Low complexity" evidence="3">
    <location>
        <begin position="455"/>
        <end position="468"/>
    </location>
</feature>
<protein>
    <recommendedName>
        <fullName evidence="4">RRM domain-containing protein</fullName>
    </recommendedName>
</protein>
<feature type="region of interest" description="Disordered" evidence="3">
    <location>
        <begin position="998"/>
        <end position="1039"/>
    </location>
</feature>
<evidence type="ECO:0000259" key="4">
    <source>
        <dbReference type="PROSITE" id="PS50102"/>
    </source>
</evidence>
<feature type="compositionally biased region" description="Basic and acidic residues" evidence="3">
    <location>
        <begin position="401"/>
        <end position="412"/>
    </location>
</feature>
<feature type="region of interest" description="Disordered" evidence="3">
    <location>
        <begin position="1076"/>
        <end position="1095"/>
    </location>
</feature>
<organism evidence="5 6">
    <name type="scientific">Grifola frondosa</name>
    <name type="common">Maitake</name>
    <name type="synonym">Polyporus frondosus</name>
    <dbReference type="NCBI Taxonomy" id="5627"/>
    <lineage>
        <taxon>Eukaryota</taxon>
        <taxon>Fungi</taxon>
        <taxon>Dikarya</taxon>
        <taxon>Basidiomycota</taxon>
        <taxon>Agaricomycotina</taxon>
        <taxon>Agaricomycetes</taxon>
        <taxon>Polyporales</taxon>
        <taxon>Grifolaceae</taxon>
        <taxon>Grifola</taxon>
    </lineage>
</organism>
<feature type="compositionally biased region" description="Polar residues" evidence="3">
    <location>
        <begin position="568"/>
        <end position="594"/>
    </location>
</feature>
<dbReference type="Pfam" id="PF00076">
    <property type="entry name" value="RRM_1"/>
    <property type="match status" value="1"/>
</dbReference>
<feature type="compositionally biased region" description="Low complexity" evidence="3">
    <location>
        <begin position="813"/>
        <end position="828"/>
    </location>
</feature>
<dbReference type="PROSITE" id="PS50102">
    <property type="entry name" value="RRM"/>
    <property type="match status" value="1"/>
</dbReference>
<feature type="compositionally biased region" description="Polar residues" evidence="3">
    <location>
        <begin position="947"/>
        <end position="965"/>
    </location>
</feature>
<dbReference type="EMBL" id="LUGG01000001">
    <property type="protein sequence ID" value="OBZ79169.1"/>
    <property type="molecule type" value="Genomic_DNA"/>
</dbReference>
<sequence length="1118" mass="121010">MPPKSVVKDRAWGTRYDGLESSSPPSPFQPISNSPITSIAISPSRTRSDDGDASIQTSVVSKTESVSHDASIFVGSLPTNVDYAELTRLLSEHLTQHAEIKAVKVVRDSRGGVCAFVQCEVSLFLYAKPSDTCCSLLSIAVCNFSHKRLNIILQDISVASRLLDTLRSLPPRPFLGRFLRYEPARPARTLLVSFCAPKYAIARSDAFDDSQDRQVQPAKAMRIFKPRGAKFLTVIYDEEAQNFDISTDDQIEGADPRDAFIRGGLLFSPLKYNAEMVSPTKMLFHSIMMLIRNPTAGRNDEENANGSRFRPYPHDAPRLPGMDTNIWEVKWRNREDCVNAFMTLRRIPHFNVTWAHHPRMQFGPGLDSRFSSPALLYSPQSYPHGQHGQHMRTQSHPHSSPRSDHYKPCDHDAIWSSTAKPGPLLIHSKMPRSPVLELPNNEPWTFAHSTPFLGSASPSAGASSASGSVNKQQKSLDWSENDFPPLGLDVDEGTLFGSRRSGGSWSDCDPPAEAAGFKASSGLHASLHSSVYPSNSPTENTSRFAFGDEGIKRGRDEYSPPTPGFSVSPITPLTPRTSQGFPQTPQSATSSTAFGVTPHYDSGLDGSPKCTPKGASRFGGMHESSHFNDDERELDPTTIFVGGLEISDECTWDEPKLYQIFGRFGGIETIQIVRPVNKRTAFAFVKFNNVDSPARAILEEHNRIYEGRQIRVQLRDRNPPQRSPWRHSRGRGRLTHSSGPTRLHVDAYGGVGGGLGLKIDTKCASNLSGHSAGLSVRGMHTPSPAREGQSAVVDFSAAGSDAPSRGLVDFAETSRSSISSSTTKVASSPFGGSHDTARVDASSASSLPSNPVGPSVSVTGPIAPYSMINVGYFPPQPWIHAYPTAYPYAVPFVPGYGYPGYPMPGMHHTPHAFNGSQIGISPAGGTNTWASASSIQKPAAPFAANDSFTANEETPSPGPQQSDTQPPLRPTGFIQGEHGTLIPVYHPEALGQYMANAHPGQAPQSQLPPPVHQSQHHQGYPQSRPAQAQNLPAPASSGWGPYPQMPTCSYTAAPAPVGAPNVQHMQNSQARGWIPSPAPYGFPAGHQAQMHPTPPPYLVPVPPSGSFSPTSFRGGYPV</sequence>
<dbReference type="SUPFAM" id="SSF54928">
    <property type="entry name" value="RNA-binding domain, RBD"/>
    <property type="match status" value="2"/>
</dbReference>
<feature type="region of interest" description="Disordered" evidence="3">
    <location>
        <begin position="551"/>
        <end position="633"/>
    </location>
</feature>
<comment type="caution">
    <text evidence="5">The sequence shown here is derived from an EMBL/GenBank/DDBJ whole genome shotgun (WGS) entry which is preliminary data.</text>
</comment>
<feature type="region of interest" description="Disordered" evidence="3">
    <location>
        <begin position="377"/>
        <end position="412"/>
    </location>
</feature>
<dbReference type="OMA" id="KWEHRDD"/>
<feature type="region of interest" description="Disordered" evidence="3">
    <location>
        <begin position="1"/>
        <end position="54"/>
    </location>
</feature>
<feature type="domain" description="RRM" evidence="4">
    <location>
        <begin position="637"/>
        <end position="717"/>
    </location>
</feature>
<gene>
    <name evidence="5" type="ORF">A0H81_01429</name>
</gene>
<feature type="region of interest" description="Disordered" evidence="3">
    <location>
        <begin position="714"/>
        <end position="741"/>
    </location>
</feature>
<name>A0A1C7MRX8_GRIFR</name>
<dbReference type="InterPro" id="IPR012677">
    <property type="entry name" value="Nucleotide-bd_a/b_plait_sf"/>
</dbReference>
<dbReference type="OrthoDB" id="410044at2759"/>
<dbReference type="Gene3D" id="3.30.70.330">
    <property type="match status" value="2"/>
</dbReference>
<feature type="compositionally biased region" description="Basic residues" evidence="3">
    <location>
        <begin position="724"/>
        <end position="734"/>
    </location>
</feature>
<dbReference type="InterPro" id="IPR035979">
    <property type="entry name" value="RBD_domain_sf"/>
</dbReference>
<evidence type="ECO:0000256" key="3">
    <source>
        <dbReference type="SAM" id="MobiDB-lite"/>
    </source>
</evidence>
<evidence type="ECO:0000313" key="6">
    <source>
        <dbReference type="Proteomes" id="UP000092993"/>
    </source>
</evidence>
<feature type="compositionally biased region" description="Basic and acidic residues" evidence="3">
    <location>
        <begin position="1"/>
        <end position="12"/>
    </location>
</feature>
<reference evidence="5 6" key="1">
    <citation type="submission" date="2016-03" db="EMBL/GenBank/DDBJ databases">
        <title>Whole genome sequencing of Grifola frondosa 9006-11.</title>
        <authorList>
            <person name="Min B."/>
            <person name="Park H."/>
            <person name="Kim J.-G."/>
            <person name="Cho H."/>
            <person name="Oh Y.-L."/>
            <person name="Kong W.-S."/>
            <person name="Choi I.-G."/>
        </authorList>
    </citation>
    <scope>NUCLEOTIDE SEQUENCE [LARGE SCALE GENOMIC DNA]</scope>
    <source>
        <strain evidence="5 6">9006-11</strain>
    </source>
</reference>
<feature type="compositionally biased region" description="Polar residues" evidence="3">
    <location>
        <begin position="1012"/>
        <end position="1030"/>
    </location>
</feature>
<keyword evidence="6" id="KW-1185">Reference proteome</keyword>
<dbReference type="Proteomes" id="UP000092993">
    <property type="component" value="Unassembled WGS sequence"/>
</dbReference>
<dbReference type="InterPro" id="IPR000504">
    <property type="entry name" value="RRM_dom"/>
</dbReference>
<feature type="compositionally biased region" description="Polar residues" evidence="3">
    <location>
        <begin position="469"/>
        <end position="478"/>
    </location>
</feature>
<feature type="region of interest" description="Disordered" evidence="3">
    <location>
        <begin position="455"/>
        <end position="484"/>
    </location>
</feature>
<proteinExistence type="predicted"/>
<evidence type="ECO:0000256" key="2">
    <source>
        <dbReference type="PROSITE-ProRule" id="PRU00176"/>
    </source>
</evidence>
<feature type="region of interest" description="Disordered" evidence="3">
    <location>
        <begin position="812"/>
        <end position="854"/>
    </location>
</feature>
<dbReference type="STRING" id="5627.A0A1C7MRX8"/>
<accession>A0A1C7MRX8</accession>
<evidence type="ECO:0000313" key="5">
    <source>
        <dbReference type="EMBL" id="OBZ79169.1"/>
    </source>
</evidence>
<evidence type="ECO:0000256" key="1">
    <source>
        <dbReference type="ARBA" id="ARBA00022884"/>
    </source>
</evidence>
<dbReference type="CDD" id="cd00590">
    <property type="entry name" value="RRM_SF"/>
    <property type="match status" value="1"/>
</dbReference>
<feature type="compositionally biased region" description="Polar residues" evidence="3">
    <location>
        <begin position="36"/>
        <end position="45"/>
    </location>
</feature>
<keyword evidence="1 2" id="KW-0694">RNA-binding</keyword>
<feature type="region of interest" description="Disordered" evidence="3">
    <location>
        <begin position="947"/>
        <end position="975"/>
    </location>
</feature>